<dbReference type="SUPFAM" id="SSF52283">
    <property type="entry name" value="Formate/glycerate dehydrogenase catalytic domain-like"/>
    <property type="match status" value="1"/>
</dbReference>
<feature type="domain" description="D-isomer specific 2-hydroxyacid dehydrogenase NAD-binding" evidence="6">
    <location>
        <begin position="160"/>
        <end position="348"/>
    </location>
</feature>
<dbReference type="PROSITE" id="PS00670">
    <property type="entry name" value="D_2_HYDROXYACID_DH_2"/>
    <property type="match status" value="1"/>
</dbReference>
<dbReference type="InterPro" id="IPR006139">
    <property type="entry name" value="D-isomer_2_OHA_DH_cat_dom"/>
</dbReference>
<dbReference type="EC" id="1.1.1.28" evidence="7"/>
<dbReference type="InterPro" id="IPR006140">
    <property type="entry name" value="D-isomer_DH_NAD-bd"/>
</dbReference>
<feature type="domain" description="D-isomer specific 2-hydroxyacid dehydrogenase catalytic" evidence="5">
    <location>
        <begin position="55"/>
        <end position="377"/>
    </location>
</feature>
<evidence type="ECO:0000256" key="1">
    <source>
        <dbReference type="ARBA" id="ARBA00005854"/>
    </source>
</evidence>
<dbReference type="GO" id="GO:0051287">
    <property type="term" value="F:NAD binding"/>
    <property type="evidence" value="ECO:0007669"/>
    <property type="project" value="InterPro"/>
</dbReference>
<dbReference type="PANTHER" id="PTHR43026:SF1">
    <property type="entry name" value="2-HYDROXYACID DEHYDROGENASE HOMOLOG 1-RELATED"/>
    <property type="match status" value="1"/>
</dbReference>
<keyword evidence="2 4" id="KW-0560">Oxidoreductase</keyword>
<keyword evidence="8" id="KW-1185">Reference proteome</keyword>
<protein>
    <submittedName>
        <fullName evidence="7">D-lactate dehydrogenase</fullName>
        <ecNumber evidence="7">1.1.1.28</ecNumber>
    </submittedName>
</protein>
<dbReference type="CDD" id="cd12183">
    <property type="entry name" value="LDH_like_2"/>
    <property type="match status" value="1"/>
</dbReference>
<dbReference type="GO" id="GO:0008720">
    <property type="term" value="F:D-lactate dehydrogenase (NAD+) activity"/>
    <property type="evidence" value="ECO:0007669"/>
    <property type="project" value="UniProtKB-EC"/>
</dbReference>
<evidence type="ECO:0000256" key="3">
    <source>
        <dbReference type="ARBA" id="ARBA00023027"/>
    </source>
</evidence>
<dbReference type="Gene3D" id="3.40.50.720">
    <property type="entry name" value="NAD(P)-binding Rossmann-like Domain"/>
    <property type="match status" value="2"/>
</dbReference>
<reference evidence="7 8" key="1">
    <citation type="submission" date="2020-04" db="EMBL/GenBank/DDBJ databases">
        <authorList>
            <person name="De Canck E."/>
        </authorList>
    </citation>
    <scope>NUCLEOTIDE SEQUENCE [LARGE SCALE GENOMIC DNA]</scope>
    <source>
        <strain evidence="7 8">LMG 29542</strain>
    </source>
</reference>
<dbReference type="SUPFAM" id="SSF51735">
    <property type="entry name" value="NAD(P)-binding Rossmann-fold domains"/>
    <property type="match status" value="1"/>
</dbReference>
<dbReference type="Pfam" id="PF02826">
    <property type="entry name" value="2-Hacid_dh_C"/>
    <property type="match status" value="1"/>
</dbReference>
<evidence type="ECO:0000313" key="8">
    <source>
        <dbReference type="Proteomes" id="UP000494363"/>
    </source>
</evidence>
<dbReference type="AlphaFoldDB" id="A0A6J5EMT4"/>
<dbReference type="EMBL" id="CADIKH010000030">
    <property type="protein sequence ID" value="CAB3766572.1"/>
    <property type="molecule type" value="Genomic_DNA"/>
</dbReference>
<dbReference type="Pfam" id="PF00389">
    <property type="entry name" value="2-Hacid_dh"/>
    <property type="match status" value="1"/>
</dbReference>
<keyword evidence="3" id="KW-0520">NAD</keyword>
<evidence type="ECO:0000313" key="7">
    <source>
        <dbReference type="EMBL" id="CAB3766572.1"/>
    </source>
</evidence>
<evidence type="ECO:0000259" key="5">
    <source>
        <dbReference type="Pfam" id="PF00389"/>
    </source>
</evidence>
<dbReference type="InterPro" id="IPR029753">
    <property type="entry name" value="D-isomer_DH_CS"/>
</dbReference>
<dbReference type="PANTHER" id="PTHR43026">
    <property type="entry name" value="2-HYDROXYACID DEHYDROGENASE HOMOLOG 1-RELATED"/>
    <property type="match status" value="1"/>
</dbReference>
<sequence length="386" mass="41741">MTRRVQTRGLDKVDCEVKCKVPREFIRMDSQRKPSAKPAARNGARSLGAAMRMILFSSRQYDRDTFNEANASFHYELHFQESYLDSETAILAHGYEIVCPFVNDSVDAAVLEQLHAGGTQLIALRSAGFNHVDLVTAQRLGLPVVHVPAYSPHAVAEHAVGLILALNRRLPRAVARTREGDFSLTGLLGFDLHGKTVGVIGTGVIGRTFGRIMAGFGMQVIAYDPGPPAADLLALGARYEPLDTLLASADVVSLHCPLLPSTYHMIDAAALAKIKRGAMLINTGRGGLVESNALIGALKSGQLGHLGLDVYEEEGGLFFEDHSDTPLQDDVLARLLMFPNVIVTSHQAFFTREAMSEIAQTTLGNVKAWSDGVPLNVIEHKPARGA</sequence>
<evidence type="ECO:0000259" key="6">
    <source>
        <dbReference type="Pfam" id="PF02826"/>
    </source>
</evidence>
<evidence type="ECO:0000256" key="2">
    <source>
        <dbReference type="ARBA" id="ARBA00023002"/>
    </source>
</evidence>
<dbReference type="Proteomes" id="UP000494363">
    <property type="component" value="Unassembled WGS sequence"/>
</dbReference>
<name>A0A6J5EMT4_9BURK</name>
<dbReference type="InterPro" id="IPR036291">
    <property type="entry name" value="NAD(P)-bd_dom_sf"/>
</dbReference>
<gene>
    <name evidence="7" type="primary">ldhA</name>
    <name evidence="7" type="ORF">LMG29542_05393</name>
</gene>
<evidence type="ECO:0000256" key="4">
    <source>
        <dbReference type="RuleBase" id="RU003719"/>
    </source>
</evidence>
<comment type="similarity">
    <text evidence="1 4">Belongs to the D-isomer specific 2-hydroxyacid dehydrogenase family.</text>
</comment>
<accession>A0A6J5EMT4</accession>
<dbReference type="InterPro" id="IPR058205">
    <property type="entry name" value="D-LDH-like"/>
</dbReference>
<organism evidence="7 8">
    <name type="scientific">Paraburkholderia humisilvae</name>
    <dbReference type="NCBI Taxonomy" id="627669"/>
    <lineage>
        <taxon>Bacteria</taxon>
        <taxon>Pseudomonadati</taxon>
        <taxon>Pseudomonadota</taxon>
        <taxon>Betaproteobacteria</taxon>
        <taxon>Burkholderiales</taxon>
        <taxon>Burkholderiaceae</taxon>
        <taxon>Paraburkholderia</taxon>
    </lineage>
</organism>
<proteinExistence type="inferred from homology"/>